<sequence>MLAAFRVDLFVSLLNLKRVNTDTSEELAFAGWCFILNEHSPATSAEGARLLILKELKELILNRPRLPKELGCCSSSRSLRSSSSTGHVCRRSSAARLLLILKELKELILNPPRLPNSFLVYELRLKN</sequence>
<dbReference type="EMBL" id="BNJQ01000018">
    <property type="protein sequence ID" value="GHP07717.1"/>
    <property type="molecule type" value="Genomic_DNA"/>
</dbReference>
<proteinExistence type="predicted"/>
<keyword evidence="2" id="KW-1185">Reference proteome</keyword>
<name>A0A830HRZ0_9CHLO</name>
<accession>A0A830HRZ0</accession>
<protein>
    <submittedName>
        <fullName evidence="1">Uncharacterized protein</fullName>
    </submittedName>
</protein>
<gene>
    <name evidence="1" type="ORF">PPROV_000645900</name>
</gene>
<reference evidence="1" key="1">
    <citation type="submission" date="2020-10" db="EMBL/GenBank/DDBJ databases">
        <title>Unveiling of a novel bifunctional photoreceptor, Dualchrome1, isolated from a cosmopolitan green alga.</title>
        <authorList>
            <person name="Suzuki S."/>
            <person name="Kawachi M."/>
        </authorList>
    </citation>
    <scope>NUCLEOTIDE SEQUENCE</scope>
    <source>
        <strain evidence="1">NIES 2893</strain>
    </source>
</reference>
<dbReference type="AlphaFoldDB" id="A0A830HRZ0"/>
<evidence type="ECO:0000313" key="1">
    <source>
        <dbReference type="EMBL" id="GHP07717.1"/>
    </source>
</evidence>
<evidence type="ECO:0000313" key="2">
    <source>
        <dbReference type="Proteomes" id="UP000660262"/>
    </source>
</evidence>
<dbReference type="Proteomes" id="UP000660262">
    <property type="component" value="Unassembled WGS sequence"/>
</dbReference>
<organism evidence="1 2">
    <name type="scientific">Pycnococcus provasolii</name>
    <dbReference type="NCBI Taxonomy" id="41880"/>
    <lineage>
        <taxon>Eukaryota</taxon>
        <taxon>Viridiplantae</taxon>
        <taxon>Chlorophyta</taxon>
        <taxon>Pseudoscourfieldiophyceae</taxon>
        <taxon>Pseudoscourfieldiales</taxon>
        <taxon>Pycnococcaceae</taxon>
        <taxon>Pycnococcus</taxon>
    </lineage>
</organism>
<comment type="caution">
    <text evidence="1">The sequence shown here is derived from an EMBL/GenBank/DDBJ whole genome shotgun (WGS) entry which is preliminary data.</text>
</comment>